<proteinExistence type="predicted"/>
<organism evidence="1 2">
    <name type="scientific">Tanacetum coccineum</name>
    <dbReference type="NCBI Taxonomy" id="301880"/>
    <lineage>
        <taxon>Eukaryota</taxon>
        <taxon>Viridiplantae</taxon>
        <taxon>Streptophyta</taxon>
        <taxon>Embryophyta</taxon>
        <taxon>Tracheophyta</taxon>
        <taxon>Spermatophyta</taxon>
        <taxon>Magnoliopsida</taxon>
        <taxon>eudicotyledons</taxon>
        <taxon>Gunneridae</taxon>
        <taxon>Pentapetalae</taxon>
        <taxon>asterids</taxon>
        <taxon>campanulids</taxon>
        <taxon>Asterales</taxon>
        <taxon>Asteraceae</taxon>
        <taxon>Asteroideae</taxon>
        <taxon>Anthemideae</taxon>
        <taxon>Anthemidinae</taxon>
        <taxon>Tanacetum</taxon>
    </lineage>
</organism>
<evidence type="ECO:0000313" key="1">
    <source>
        <dbReference type="EMBL" id="GJT11720.1"/>
    </source>
</evidence>
<accession>A0ABQ5BA67</accession>
<name>A0ABQ5BA67_9ASTR</name>
<dbReference type="EMBL" id="BQNB010013091">
    <property type="protein sequence ID" value="GJT11720.1"/>
    <property type="molecule type" value="Genomic_DNA"/>
</dbReference>
<protein>
    <submittedName>
        <fullName evidence="1">Uncharacterized protein</fullName>
    </submittedName>
</protein>
<gene>
    <name evidence="1" type="ORF">Tco_0858762</name>
</gene>
<reference evidence="1" key="2">
    <citation type="submission" date="2022-01" db="EMBL/GenBank/DDBJ databases">
        <authorList>
            <person name="Yamashiro T."/>
            <person name="Shiraishi A."/>
            <person name="Satake H."/>
            <person name="Nakayama K."/>
        </authorList>
    </citation>
    <scope>NUCLEOTIDE SEQUENCE</scope>
</reference>
<comment type="caution">
    <text evidence="1">The sequence shown here is derived from an EMBL/GenBank/DDBJ whole genome shotgun (WGS) entry which is preliminary data.</text>
</comment>
<sequence>MRLFIRRGDSVERAITTDATKDSDNIIRTQTTTMPNVDIPQGMDTGGSPRRQDTMGVLLLRLGLRGVLEKPNEPLFSEGHNIKRFLALEEAKIAQDSVINRLKLRVKRLEKKRCKNFTTYEEEIV</sequence>
<evidence type="ECO:0000313" key="2">
    <source>
        <dbReference type="Proteomes" id="UP001151760"/>
    </source>
</evidence>
<reference evidence="1" key="1">
    <citation type="journal article" date="2022" name="Int. J. Mol. Sci.">
        <title>Draft Genome of Tanacetum Coccineum: Genomic Comparison of Closely Related Tanacetum-Family Plants.</title>
        <authorList>
            <person name="Yamashiro T."/>
            <person name="Shiraishi A."/>
            <person name="Nakayama K."/>
            <person name="Satake H."/>
        </authorList>
    </citation>
    <scope>NUCLEOTIDE SEQUENCE</scope>
</reference>
<keyword evidence="2" id="KW-1185">Reference proteome</keyword>
<dbReference type="Proteomes" id="UP001151760">
    <property type="component" value="Unassembled WGS sequence"/>
</dbReference>